<dbReference type="InterPro" id="IPR029062">
    <property type="entry name" value="Class_I_gatase-like"/>
</dbReference>
<reference evidence="2 3" key="1">
    <citation type="submission" date="2019-06" db="EMBL/GenBank/DDBJ databases">
        <title>Genomic insights into carbon and energy metabolism of Deferribacter autotrophicus revealed new metabolic traits in the phylum Deferribacteres.</title>
        <authorList>
            <person name="Slobodkin A.I."/>
            <person name="Slobodkina G.B."/>
            <person name="Allioux M."/>
            <person name="Alain K."/>
            <person name="Jebbar M."/>
            <person name="Shadrin V."/>
            <person name="Kublanov I.V."/>
            <person name="Toshchakov S.V."/>
            <person name="Bonch-Osmolovskaya E.A."/>
        </authorList>
    </citation>
    <scope>NUCLEOTIDE SEQUENCE [LARGE SCALE GENOMIC DNA]</scope>
    <source>
        <strain evidence="2 3">SL50</strain>
    </source>
</reference>
<dbReference type="PIRSF" id="PIRSF006320">
    <property type="entry name" value="Elb2"/>
    <property type="match status" value="1"/>
</dbReference>
<accession>A0A5A8F250</accession>
<organism evidence="2 3">
    <name type="scientific">Deferribacter autotrophicus</name>
    <dbReference type="NCBI Taxonomy" id="500465"/>
    <lineage>
        <taxon>Bacteria</taxon>
        <taxon>Pseudomonadati</taxon>
        <taxon>Deferribacterota</taxon>
        <taxon>Deferribacteres</taxon>
        <taxon>Deferribacterales</taxon>
        <taxon>Deferribacteraceae</taxon>
        <taxon>Deferribacter</taxon>
    </lineage>
</organism>
<sequence>MAKVCVVLSGCGVFDGSEIHEAVLTMYFLDKYGAELLIAAPNIEQMHVVNHLTGEVTEGESRNVLVESARIARGNIRDLKDVKVDDFDALIFPGGFGAAKNLTTFAVDGVDCNIDLEVKRIVKETVEAKKPLAAICIAPVLIAKALEGTGIKSKITIGTDENVASAIKNLGATHISCPVKEAVVDEENKIITTPAYMLGQRISEVAEGIEKTVKQLLDFIK</sequence>
<keyword evidence="3" id="KW-1185">Reference proteome</keyword>
<protein>
    <submittedName>
        <fullName evidence="2">Isoprenoid biosynthesis glyoxalase ElbB</fullName>
        <ecNumber evidence="2">4.2.1.-</ecNumber>
    </submittedName>
</protein>
<feature type="domain" description="DJ-1/PfpI" evidence="1">
    <location>
        <begin position="13"/>
        <end position="163"/>
    </location>
</feature>
<dbReference type="SUPFAM" id="SSF52317">
    <property type="entry name" value="Class I glutamine amidotransferase-like"/>
    <property type="match status" value="1"/>
</dbReference>
<evidence type="ECO:0000313" key="3">
    <source>
        <dbReference type="Proteomes" id="UP000322876"/>
    </source>
</evidence>
<dbReference type="OrthoDB" id="9792284at2"/>
<dbReference type="EMBL" id="VFJB01000005">
    <property type="protein sequence ID" value="KAA0258170.1"/>
    <property type="molecule type" value="Genomic_DNA"/>
</dbReference>
<dbReference type="Gene3D" id="3.40.50.880">
    <property type="match status" value="1"/>
</dbReference>
<dbReference type="PANTHER" id="PTHR10224">
    <property type="entry name" value="ES1 PROTEIN HOMOLOG, MITOCHONDRIAL"/>
    <property type="match status" value="1"/>
</dbReference>
<dbReference type="AlphaFoldDB" id="A0A5A8F250"/>
<dbReference type="CDD" id="cd03133">
    <property type="entry name" value="GATase1_ES1"/>
    <property type="match status" value="1"/>
</dbReference>
<dbReference type="Proteomes" id="UP000322876">
    <property type="component" value="Unassembled WGS sequence"/>
</dbReference>
<dbReference type="EC" id="4.2.1.-" evidence="2"/>
<dbReference type="Pfam" id="PF01965">
    <property type="entry name" value="DJ-1_PfpI"/>
    <property type="match status" value="1"/>
</dbReference>
<dbReference type="InterPro" id="IPR026041">
    <property type="entry name" value="ElbB"/>
</dbReference>
<comment type="caution">
    <text evidence="2">The sequence shown here is derived from an EMBL/GenBank/DDBJ whole genome shotgun (WGS) entry which is preliminary data.</text>
</comment>
<dbReference type="RefSeq" id="WP_149266491.1">
    <property type="nucleotide sequence ID" value="NZ_VFJB01000005.1"/>
</dbReference>
<keyword evidence="2" id="KW-0456">Lyase</keyword>
<proteinExistence type="predicted"/>
<dbReference type="NCBIfam" id="NF008747">
    <property type="entry name" value="PRK11780.1"/>
    <property type="match status" value="1"/>
</dbReference>
<gene>
    <name evidence="2" type="primary">elbB</name>
    <name evidence="2" type="ORF">FHQ18_07185</name>
</gene>
<dbReference type="InterPro" id="IPR002818">
    <property type="entry name" value="DJ-1/PfpI"/>
</dbReference>
<name>A0A5A8F250_9BACT</name>
<evidence type="ECO:0000313" key="2">
    <source>
        <dbReference type="EMBL" id="KAA0258170.1"/>
    </source>
</evidence>
<dbReference type="GO" id="GO:0016829">
    <property type="term" value="F:lyase activity"/>
    <property type="evidence" value="ECO:0007669"/>
    <property type="project" value="UniProtKB-KW"/>
</dbReference>
<dbReference type="PANTHER" id="PTHR10224:SF12">
    <property type="entry name" value="GLYOXALASE ELBB"/>
    <property type="match status" value="1"/>
</dbReference>
<evidence type="ECO:0000259" key="1">
    <source>
        <dbReference type="Pfam" id="PF01965"/>
    </source>
</evidence>